<feature type="compositionally biased region" description="Low complexity" evidence="7">
    <location>
        <begin position="25"/>
        <end position="35"/>
    </location>
</feature>
<feature type="compositionally biased region" description="Low complexity" evidence="7">
    <location>
        <begin position="54"/>
        <end position="67"/>
    </location>
</feature>
<dbReference type="Proteomes" id="UP000236333">
    <property type="component" value="Unassembled WGS sequence"/>
</dbReference>
<keyword evidence="5" id="KW-1133">Transmembrane helix</keyword>
<feature type="signal peptide" evidence="8">
    <location>
        <begin position="1"/>
        <end position="18"/>
    </location>
</feature>
<feature type="chain" id="PRO_5014415569" evidence="8">
    <location>
        <begin position="19"/>
        <end position="430"/>
    </location>
</feature>
<evidence type="ECO:0000256" key="1">
    <source>
        <dbReference type="ARBA" id="ARBA00004606"/>
    </source>
</evidence>
<proteinExistence type="inferred from homology"/>
<dbReference type="OrthoDB" id="421979at2759"/>
<evidence type="ECO:0000256" key="2">
    <source>
        <dbReference type="ARBA" id="ARBA00006462"/>
    </source>
</evidence>
<evidence type="ECO:0000313" key="9">
    <source>
        <dbReference type="EMBL" id="PNH04608.1"/>
    </source>
</evidence>
<comment type="similarity">
    <text evidence="2">Belongs to the glycosyltransferase 31 family. Beta3-Gal-T subfamily.</text>
</comment>
<evidence type="ECO:0000256" key="6">
    <source>
        <dbReference type="ARBA" id="ARBA00023136"/>
    </source>
</evidence>
<sequence>MLRPRLLPLLPPLVLVMTMQLPQQWPQRGQEPQQQRRQRQEQQRQQQEQRRQGADGQQRQQQQGRRPPSAAAVLLALAFAALQVALLPSPCAAAVQWPWERRSGGAAAAPAATHPSPPPPGAVTFSAASGGDGSAQVSYNSAVDPAAAAAAGSDTPPPDSQLFLRDLLAARDRLPYDPTLPYKLPATSYDDSEFVFATGSFPDRYLLAQATRSWRRGGIRAFFAVNNTEDLPLLNENNKAHGERYEYFPDEGAGDLGDRNHGYMKGDTRAAMAPFMAHEYFGETYKWMLYGDDDTIFYMPAIKRLLAHLDPEMPLVLSDNLWYRSKHPNFFAPRCLPCHMAVDAHPVAPGGEGAEGAPLQGGRRLEAGVVAPVGGGEVVLPHTEPGVAVNSSSAALSIEGPGTEAEAGSHVGLQDGRDRVRGFFDGRRLN</sequence>
<reference evidence="9 10" key="1">
    <citation type="journal article" date="2017" name="Mol. Biol. Evol.">
        <title>The 4-celled Tetrabaena socialis nuclear genome reveals the essential components for genetic control of cell number at the origin of multicellularity in the volvocine lineage.</title>
        <authorList>
            <person name="Featherston J."/>
            <person name="Arakaki Y."/>
            <person name="Hanschen E.R."/>
            <person name="Ferris P.J."/>
            <person name="Michod R.E."/>
            <person name="Olson B.J.S.C."/>
            <person name="Nozaki H."/>
            <person name="Durand P.M."/>
        </authorList>
    </citation>
    <scope>NUCLEOTIDE SEQUENCE [LARGE SCALE GENOMIC DNA]</scope>
    <source>
        <strain evidence="9 10">NIES-571</strain>
    </source>
</reference>
<evidence type="ECO:0000256" key="4">
    <source>
        <dbReference type="ARBA" id="ARBA00022968"/>
    </source>
</evidence>
<dbReference type="Gene3D" id="3.90.550.50">
    <property type="match status" value="1"/>
</dbReference>
<protein>
    <submittedName>
        <fullName evidence="9">Uncharacterized protein</fullName>
    </submittedName>
</protein>
<keyword evidence="4" id="KW-0735">Signal-anchor</keyword>
<dbReference type="InterPro" id="IPR026050">
    <property type="entry name" value="C1GALT1/C1GALT1_chp1"/>
</dbReference>
<keyword evidence="6" id="KW-0472">Membrane</keyword>
<dbReference type="PANTHER" id="PTHR23033">
    <property type="entry name" value="BETA1,3-GALACTOSYLTRANSFERASE"/>
    <property type="match status" value="1"/>
</dbReference>
<evidence type="ECO:0000256" key="8">
    <source>
        <dbReference type="SAM" id="SignalP"/>
    </source>
</evidence>
<dbReference type="PANTHER" id="PTHR23033:SF50">
    <property type="entry name" value="HEXOSYLTRANSFERASE"/>
    <property type="match status" value="1"/>
</dbReference>
<evidence type="ECO:0000256" key="7">
    <source>
        <dbReference type="SAM" id="MobiDB-lite"/>
    </source>
</evidence>
<evidence type="ECO:0000256" key="3">
    <source>
        <dbReference type="ARBA" id="ARBA00022692"/>
    </source>
</evidence>
<feature type="region of interest" description="Disordered" evidence="7">
    <location>
        <begin position="106"/>
        <end position="137"/>
    </location>
</feature>
<dbReference type="EMBL" id="PGGS01000374">
    <property type="protein sequence ID" value="PNH04608.1"/>
    <property type="molecule type" value="Genomic_DNA"/>
</dbReference>
<comment type="subcellular location">
    <subcellularLocation>
        <location evidence="1">Membrane</location>
        <topology evidence="1">Single-pass type II membrane protein</topology>
    </subcellularLocation>
</comment>
<evidence type="ECO:0000256" key="5">
    <source>
        <dbReference type="ARBA" id="ARBA00022989"/>
    </source>
</evidence>
<accession>A0A2J7ZWH4</accession>
<dbReference type="AlphaFoldDB" id="A0A2J7ZWH4"/>
<keyword evidence="10" id="KW-1185">Reference proteome</keyword>
<name>A0A2J7ZWH4_9CHLO</name>
<organism evidence="9 10">
    <name type="scientific">Tetrabaena socialis</name>
    <dbReference type="NCBI Taxonomy" id="47790"/>
    <lineage>
        <taxon>Eukaryota</taxon>
        <taxon>Viridiplantae</taxon>
        <taxon>Chlorophyta</taxon>
        <taxon>core chlorophytes</taxon>
        <taxon>Chlorophyceae</taxon>
        <taxon>CS clade</taxon>
        <taxon>Chlamydomonadales</taxon>
        <taxon>Tetrabaenaceae</taxon>
        <taxon>Tetrabaena</taxon>
    </lineage>
</organism>
<dbReference type="GO" id="GO:0016020">
    <property type="term" value="C:membrane"/>
    <property type="evidence" value="ECO:0007669"/>
    <property type="project" value="UniProtKB-SubCell"/>
</dbReference>
<feature type="compositionally biased region" description="Basic and acidic residues" evidence="7">
    <location>
        <begin position="38"/>
        <end position="53"/>
    </location>
</feature>
<keyword evidence="3" id="KW-0812">Transmembrane</keyword>
<feature type="region of interest" description="Disordered" evidence="7">
    <location>
        <begin position="25"/>
        <end position="67"/>
    </location>
</feature>
<gene>
    <name evidence="9" type="ORF">TSOC_009208</name>
</gene>
<evidence type="ECO:0000313" key="10">
    <source>
        <dbReference type="Proteomes" id="UP000236333"/>
    </source>
</evidence>
<comment type="caution">
    <text evidence="9">The sequence shown here is derived from an EMBL/GenBank/DDBJ whole genome shotgun (WGS) entry which is preliminary data.</text>
</comment>
<keyword evidence="8" id="KW-0732">Signal</keyword>